<organism evidence="2 3">
    <name type="scientific">Reichenbachiella agarivorans</name>
    <dbReference type="NCBI Taxonomy" id="2979464"/>
    <lineage>
        <taxon>Bacteria</taxon>
        <taxon>Pseudomonadati</taxon>
        <taxon>Bacteroidota</taxon>
        <taxon>Cytophagia</taxon>
        <taxon>Cytophagales</taxon>
        <taxon>Reichenbachiellaceae</taxon>
        <taxon>Reichenbachiella</taxon>
    </lineage>
</organism>
<dbReference type="Pfam" id="PF13466">
    <property type="entry name" value="STAS_2"/>
    <property type="match status" value="1"/>
</dbReference>
<evidence type="ECO:0000313" key="3">
    <source>
        <dbReference type="Proteomes" id="UP001065174"/>
    </source>
</evidence>
<dbReference type="Proteomes" id="UP001065174">
    <property type="component" value="Chromosome"/>
</dbReference>
<gene>
    <name evidence="2" type="ORF">N6H18_17190</name>
</gene>
<sequence>MNSTPTTDMDMITEQSAGLKILLEPFGNEGDGVTISLEGMLTIEHVTEIYQKTEMAMTQFARVNIQLSAVEEIDLSVIQLFFYLQILADEAGNHLNIQHHLPQGLTDLIDKSGLDFTTQTP</sequence>
<dbReference type="InterPro" id="IPR058548">
    <property type="entry name" value="MlaB-like_STAS"/>
</dbReference>
<protein>
    <submittedName>
        <fullName evidence="2">STAS domain-containing protein</fullName>
    </submittedName>
</protein>
<dbReference type="EMBL" id="CP106679">
    <property type="protein sequence ID" value="UXP32080.1"/>
    <property type="molecule type" value="Genomic_DNA"/>
</dbReference>
<evidence type="ECO:0000313" key="2">
    <source>
        <dbReference type="EMBL" id="UXP32080.1"/>
    </source>
</evidence>
<dbReference type="Gene3D" id="3.30.750.24">
    <property type="entry name" value="STAS domain"/>
    <property type="match status" value="1"/>
</dbReference>
<dbReference type="PANTHER" id="PTHR35849">
    <property type="entry name" value="BLR2341 PROTEIN"/>
    <property type="match status" value="1"/>
</dbReference>
<keyword evidence="3" id="KW-1185">Reference proteome</keyword>
<dbReference type="RefSeq" id="WP_262309517.1">
    <property type="nucleotide sequence ID" value="NZ_CP106679.1"/>
</dbReference>
<dbReference type="InterPro" id="IPR052746">
    <property type="entry name" value="MlaB_ABC_Transporter"/>
</dbReference>
<reference evidence="2" key="1">
    <citation type="submission" date="2022-09" db="EMBL/GenBank/DDBJ databases">
        <title>Comparative genomics and taxonomic characterization of three novel marine species of genus Reichenbachiella exhibiting antioxidant and polysaccharide degradation activities.</title>
        <authorList>
            <person name="Muhammad N."/>
            <person name="Lee Y.-J."/>
            <person name="Ko J."/>
            <person name="Kim S.-G."/>
        </authorList>
    </citation>
    <scope>NUCLEOTIDE SEQUENCE</scope>
    <source>
        <strain evidence="2">BKB1-1</strain>
    </source>
</reference>
<proteinExistence type="predicted"/>
<name>A0ABY6CPW8_9BACT</name>
<dbReference type="InterPro" id="IPR036513">
    <property type="entry name" value="STAS_dom_sf"/>
</dbReference>
<accession>A0ABY6CPW8</accession>
<evidence type="ECO:0000259" key="1">
    <source>
        <dbReference type="Pfam" id="PF13466"/>
    </source>
</evidence>
<dbReference type="SUPFAM" id="SSF52091">
    <property type="entry name" value="SpoIIaa-like"/>
    <property type="match status" value="1"/>
</dbReference>
<feature type="domain" description="MlaB-like STAS" evidence="1">
    <location>
        <begin position="35"/>
        <end position="115"/>
    </location>
</feature>
<dbReference type="PANTHER" id="PTHR35849:SF2">
    <property type="entry name" value="BLR2341 PROTEIN"/>
    <property type="match status" value="1"/>
</dbReference>